<accession>E2BXQ9</accession>
<dbReference type="PANTHER" id="PTHR33053:SF9">
    <property type="entry name" value="AGAP000105-PA"/>
    <property type="match status" value="1"/>
</dbReference>
<evidence type="ECO:0000313" key="1">
    <source>
        <dbReference type="EMBL" id="EFN79521.1"/>
    </source>
</evidence>
<name>E2BXQ9_HARSA</name>
<protein>
    <submittedName>
        <fullName evidence="1">Uncharacterized protein</fullName>
    </submittedName>
</protein>
<dbReference type="OMA" id="MWAITHR"/>
<dbReference type="EMBL" id="GL451295">
    <property type="protein sequence ID" value="EFN79521.1"/>
    <property type="molecule type" value="Genomic_DNA"/>
</dbReference>
<organism evidence="2">
    <name type="scientific">Harpegnathos saltator</name>
    <name type="common">Jerdon's jumping ant</name>
    <dbReference type="NCBI Taxonomy" id="610380"/>
    <lineage>
        <taxon>Eukaryota</taxon>
        <taxon>Metazoa</taxon>
        <taxon>Ecdysozoa</taxon>
        <taxon>Arthropoda</taxon>
        <taxon>Hexapoda</taxon>
        <taxon>Insecta</taxon>
        <taxon>Pterygota</taxon>
        <taxon>Neoptera</taxon>
        <taxon>Endopterygota</taxon>
        <taxon>Hymenoptera</taxon>
        <taxon>Apocrita</taxon>
        <taxon>Aculeata</taxon>
        <taxon>Formicoidea</taxon>
        <taxon>Formicidae</taxon>
        <taxon>Ponerinae</taxon>
        <taxon>Ponerini</taxon>
        <taxon>Harpegnathos</taxon>
    </lineage>
</organism>
<sequence length="130" mass="14688">ISHVALSHLLSGLRKTHPIFFNLPQCAKTLLHTPRFSIITDISPGQYCHFSIDNSIHKFLNKSNNINLSQIKIQIGIDGVPISKSNSNQLWPILDRIMPHKNIFFIGCYLGQTKSSDANKFLQQFVTDIS</sequence>
<dbReference type="Proteomes" id="UP000008237">
    <property type="component" value="Unassembled WGS sequence"/>
</dbReference>
<feature type="non-terminal residue" evidence="1">
    <location>
        <position position="1"/>
    </location>
</feature>
<feature type="non-terminal residue" evidence="1">
    <location>
        <position position="130"/>
    </location>
</feature>
<gene>
    <name evidence="1" type="ORF">EAI_16402</name>
</gene>
<proteinExistence type="predicted"/>
<dbReference type="AlphaFoldDB" id="E2BXQ9"/>
<dbReference type="InParanoid" id="E2BXQ9"/>
<dbReference type="STRING" id="610380.E2BXQ9"/>
<evidence type="ECO:0000313" key="2">
    <source>
        <dbReference type="Proteomes" id="UP000008237"/>
    </source>
</evidence>
<reference evidence="1 2" key="1">
    <citation type="journal article" date="2010" name="Science">
        <title>Genomic comparison of the ants Camponotus floridanus and Harpegnathos saltator.</title>
        <authorList>
            <person name="Bonasio R."/>
            <person name="Zhang G."/>
            <person name="Ye C."/>
            <person name="Mutti N.S."/>
            <person name="Fang X."/>
            <person name="Qin N."/>
            <person name="Donahue G."/>
            <person name="Yang P."/>
            <person name="Li Q."/>
            <person name="Li C."/>
            <person name="Zhang P."/>
            <person name="Huang Z."/>
            <person name="Berger S.L."/>
            <person name="Reinberg D."/>
            <person name="Wang J."/>
            <person name="Liebig J."/>
        </authorList>
    </citation>
    <scope>NUCLEOTIDE SEQUENCE [LARGE SCALE GENOMIC DNA]</scope>
    <source>
        <strain evidence="1 2">R22 G/1</strain>
    </source>
</reference>
<keyword evidence="2" id="KW-1185">Reference proteome</keyword>
<dbReference type="OrthoDB" id="7551877at2759"/>
<dbReference type="PANTHER" id="PTHR33053">
    <property type="entry name" value="PROTEIN, PUTATIVE-RELATED"/>
    <property type="match status" value="1"/>
</dbReference>